<keyword evidence="2" id="KW-0808">Transferase</keyword>
<sequence length="188" mass="20207">MTLFEGLPTDLEAVLAAREARVARRDAALSDHQCSVITLSIVLPGAVKLCPAAIELAEAARIAIPTRLAAMGWRFAEVFADDLQTGPEALYVVEADAHALKSAMVALEESHPLGRLWDLDVHAADGTPLSRRDVGLQKRRCLVCDKPAHACTRSRAHPIEELLAVIAERVQAARDANSLALPDEPGKP</sequence>
<evidence type="ECO:0000313" key="5">
    <source>
        <dbReference type="EMBL" id="SDK27979.1"/>
    </source>
</evidence>
<dbReference type="RefSeq" id="WP_093158540.1">
    <property type="nucleotide sequence ID" value="NZ_FNEK01000036.1"/>
</dbReference>
<dbReference type="Pfam" id="PF03802">
    <property type="entry name" value="CitX"/>
    <property type="match status" value="1"/>
</dbReference>
<evidence type="ECO:0000313" key="6">
    <source>
        <dbReference type="Proteomes" id="UP000199382"/>
    </source>
</evidence>
<dbReference type="AlphaFoldDB" id="A0A1G9AKT7"/>
<dbReference type="InterPro" id="IPR005551">
    <property type="entry name" value="CitX"/>
</dbReference>
<evidence type="ECO:0000256" key="1">
    <source>
        <dbReference type="ARBA" id="ARBA00012524"/>
    </source>
</evidence>
<protein>
    <recommendedName>
        <fullName evidence="1">citrate lyase holo-[acyl-carrier protein] synthase</fullName>
        <ecNumber evidence="1">2.7.7.61</ecNumber>
    </recommendedName>
</protein>
<dbReference type="STRING" id="571298.SAMN04488026_103622"/>
<dbReference type="EMBL" id="FNEK01000036">
    <property type="protein sequence ID" value="SDK27979.1"/>
    <property type="molecule type" value="Genomic_DNA"/>
</dbReference>
<keyword evidence="6" id="KW-1185">Reference proteome</keyword>
<evidence type="ECO:0000256" key="3">
    <source>
        <dbReference type="ARBA" id="ARBA00022695"/>
    </source>
</evidence>
<keyword evidence="3" id="KW-0548">Nucleotidyltransferase</keyword>
<comment type="catalytic activity">
    <reaction evidence="4">
        <text>apo-[citrate lyase ACP] + 2'-(5''-triphospho-alpha-D-ribosyl)-3'-dephospho-CoA = holo-[citrate lyase ACP] + diphosphate</text>
        <dbReference type="Rhea" id="RHEA:16333"/>
        <dbReference type="Rhea" id="RHEA-COMP:10157"/>
        <dbReference type="Rhea" id="RHEA-COMP:10158"/>
        <dbReference type="ChEBI" id="CHEBI:29999"/>
        <dbReference type="ChEBI" id="CHEBI:33019"/>
        <dbReference type="ChEBI" id="CHEBI:61378"/>
        <dbReference type="ChEBI" id="CHEBI:82683"/>
        <dbReference type="EC" id="2.7.7.61"/>
    </reaction>
</comment>
<name>A0A1G9AKT7_9RHOB</name>
<gene>
    <name evidence="5" type="ORF">SAMN04488026_103622</name>
</gene>
<dbReference type="NCBIfam" id="TIGR03124">
    <property type="entry name" value="citrate_citX"/>
    <property type="match status" value="1"/>
</dbReference>
<organism evidence="5 6">
    <name type="scientific">Aliiruegeria lutimaris</name>
    <dbReference type="NCBI Taxonomy" id="571298"/>
    <lineage>
        <taxon>Bacteria</taxon>
        <taxon>Pseudomonadati</taxon>
        <taxon>Pseudomonadota</taxon>
        <taxon>Alphaproteobacteria</taxon>
        <taxon>Rhodobacterales</taxon>
        <taxon>Roseobacteraceae</taxon>
        <taxon>Aliiruegeria</taxon>
    </lineage>
</organism>
<accession>A0A1G9AKT7</accession>
<proteinExistence type="predicted"/>
<evidence type="ECO:0000256" key="4">
    <source>
        <dbReference type="ARBA" id="ARBA00048574"/>
    </source>
</evidence>
<dbReference type="GO" id="GO:0051191">
    <property type="term" value="P:prosthetic group biosynthetic process"/>
    <property type="evidence" value="ECO:0007669"/>
    <property type="project" value="InterPro"/>
</dbReference>
<dbReference type="GO" id="GO:0050519">
    <property type="term" value="F:holo-citrate lyase synthase activity"/>
    <property type="evidence" value="ECO:0007669"/>
    <property type="project" value="UniProtKB-EC"/>
</dbReference>
<reference evidence="5 6" key="1">
    <citation type="submission" date="2016-10" db="EMBL/GenBank/DDBJ databases">
        <authorList>
            <person name="de Groot N.N."/>
        </authorList>
    </citation>
    <scope>NUCLEOTIDE SEQUENCE [LARGE SCALE GENOMIC DNA]</scope>
    <source>
        <strain evidence="5 6">DSM 25294</strain>
    </source>
</reference>
<dbReference type="OrthoDB" id="3196716at2"/>
<dbReference type="Proteomes" id="UP000199382">
    <property type="component" value="Unassembled WGS sequence"/>
</dbReference>
<evidence type="ECO:0000256" key="2">
    <source>
        <dbReference type="ARBA" id="ARBA00022679"/>
    </source>
</evidence>
<dbReference type="EC" id="2.7.7.61" evidence="1"/>